<evidence type="ECO:0000313" key="2">
    <source>
        <dbReference type="Proteomes" id="UP000290174"/>
    </source>
</evidence>
<gene>
    <name evidence="1" type="ORF">EAS61_28310</name>
</gene>
<organism evidence="1 2">
    <name type="scientific">Bradyrhizobium zhanjiangense</name>
    <dbReference type="NCBI Taxonomy" id="1325107"/>
    <lineage>
        <taxon>Bacteria</taxon>
        <taxon>Pseudomonadati</taxon>
        <taxon>Pseudomonadota</taxon>
        <taxon>Alphaproteobacteria</taxon>
        <taxon>Hyphomicrobiales</taxon>
        <taxon>Nitrobacteraceae</taxon>
        <taxon>Bradyrhizobium</taxon>
    </lineage>
</organism>
<dbReference type="AlphaFoldDB" id="A0A4Q0QEE5"/>
<comment type="caution">
    <text evidence="1">The sequence shown here is derived from an EMBL/GenBank/DDBJ whole genome shotgun (WGS) entry which is preliminary data.</text>
</comment>
<dbReference type="RefSeq" id="WP_128956605.1">
    <property type="nucleotide sequence ID" value="NZ_RKMK01000033.1"/>
</dbReference>
<dbReference type="Proteomes" id="UP000290174">
    <property type="component" value="Unassembled WGS sequence"/>
</dbReference>
<protein>
    <submittedName>
        <fullName evidence="1">Uncharacterized protein</fullName>
    </submittedName>
</protein>
<name>A0A4Q0QEE5_9BRAD</name>
<proteinExistence type="predicted"/>
<accession>A0A4Q0QEE5</accession>
<evidence type="ECO:0000313" key="1">
    <source>
        <dbReference type="EMBL" id="RXG89275.1"/>
    </source>
</evidence>
<reference evidence="1 2" key="1">
    <citation type="submission" date="2018-11" db="EMBL/GenBank/DDBJ databases">
        <title>Bradyrhizobium sp. nov., isolated from effective nodules of peanut in China.</title>
        <authorList>
            <person name="Li Y."/>
        </authorList>
    </citation>
    <scope>NUCLEOTIDE SEQUENCE [LARGE SCALE GENOMIC DNA]</scope>
    <source>
        <strain evidence="1 2">CCBAU 51770</strain>
    </source>
</reference>
<sequence length="73" mass="8392">MLDEDLARIRAHRNNIHRYRRLLRTKLSDLERQFIERRLAEEQAAVQSLAAETFPVAFMLPEGPARSAGMGAE</sequence>
<dbReference type="EMBL" id="RKMK01000033">
    <property type="protein sequence ID" value="RXG89275.1"/>
    <property type="molecule type" value="Genomic_DNA"/>
</dbReference>